<reference evidence="1 2" key="1">
    <citation type="submission" date="2020-02" db="EMBL/GenBank/DDBJ databases">
        <authorList>
            <person name="Ma Q."/>
            <person name="Huang Y."/>
            <person name="Song X."/>
            <person name="Pei D."/>
        </authorList>
    </citation>
    <scope>NUCLEOTIDE SEQUENCE [LARGE SCALE GENOMIC DNA]</scope>
    <source>
        <strain evidence="1">Sxm20200214</strain>
        <tissue evidence="1">Leaf</tissue>
    </source>
</reference>
<keyword evidence="2" id="KW-1185">Reference proteome</keyword>
<evidence type="ECO:0000313" key="1">
    <source>
        <dbReference type="EMBL" id="KAG2332812.1"/>
    </source>
</evidence>
<dbReference type="Pfam" id="PF07723">
    <property type="entry name" value="LRR_2"/>
    <property type="match status" value="2"/>
</dbReference>
<dbReference type="Proteomes" id="UP000886595">
    <property type="component" value="Unassembled WGS sequence"/>
</dbReference>
<dbReference type="EMBL" id="JAAMPC010000001">
    <property type="protein sequence ID" value="KAG2332812.1"/>
    <property type="molecule type" value="Genomic_DNA"/>
</dbReference>
<proteinExistence type="predicted"/>
<gene>
    <name evidence="1" type="ORF">Bca52824_003992</name>
</gene>
<name>A0A8X8BF55_BRACI</name>
<dbReference type="InterPro" id="IPR013101">
    <property type="entry name" value="LRR_PRU1-like"/>
</dbReference>
<comment type="caution">
    <text evidence="1">The sequence shown here is derived from an EMBL/GenBank/DDBJ whole genome shotgun (WGS) entry which is preliminary data.</text>
</comment>
<dbReference type="OrthoDB" id="1041004at2759"/>
<organism evidence="1 2">
    <name type="scientific">Brassica carinata</name>
    <name type="common">Ethiopian mustard</name>
    <name type="synonym">Abyssinian cabbage</name>
    <dbReference type="NCBI Taxonomy" id="52824"/>
    <lineage>
        <taxon>Eukaryota</taxon>
        <taxon>Viridiplantae</taxon>
        <taxon>Streptophyta</taxon>
        <taxon>Embryophyta</taxon>
        <taxon>Tracheophyta</taxon>
        <taxon>Spermatophyta</taxon>
        <taxon>Magnoliopsida</taxon>
        <taxon>eudicotyledons</taxon>
        <taxon>Gunneridae</taxon>
        <taxon>Pentapetalae</taxon>
        <taxon>rosids</taxon>
        <taxon>malvids</taxon>
        <taxon>Brassicales</taxon>
        <taxon>Brassicaceae</taxon>
        <taxon>Brassiceae</taxon>
        <taxon>Brassica</taxon>
    </lineage>
</organism>
<dbReference type="AlphaFoldDB" id="A0A8X8BF55"/>
<evidence type="ECO:0000313" key="2">
    <source>
        <dbReference type="Proteomes" id="UP000886595"/>
    </source>
</evidence>
<sequence length="156" mass="17820">MKMMPTLVYDETSPYNGSLGFDQFCGMSLPLHEALKTLNIKLVNYYDDTLLFPNIRCSTLLEMTINIVNSYSRIRLPNNLKAFKTLLVLKLHSPIDLDVVDSPVCFPSLKSLHLTSVKFELKDSGVGDVLMLHILRVHQSPNGFFNWIYIFTTQFS</sequence>
<accession>A0A8X8BF55</accession>
<protein>
    <submittedName>
        <fullName evidence="1">Uncharacterized protein</fullName>
    </submittedName>
</protein>